<feature type="domain" description="Hydantoinase B/oxoprolinase" evidence="3">
    <location>
        <begin position="705"/>
        <end position="1210"/>
    </location>
</feature>
<dbReference type="PANTHER" id="PTHR11365">
    <property type="entry name" value="5-OXOPROLINASE RELATED"/>
    <property type="match status" value="1"/>
</dbReference>
<dbReference type="STRING" id="917.SAMN05216326_12252"/>
<dbReference type="EMBL" id="FOCP01000010">
    <property type="protein sequence ID" value="SEN21020.1"/>
    <property type="molecule type" value="Genomic_DNA"/>
</dbReference>
<evidence type="ECO:0000259" key="3">
    <source>
        <dbReference type="Pfam" id="PF02538"/>
    </source>
</evidence>
<evidence type="ECO:0000313" key="6">
    <source>
        <dbReference type="Proteomes" id="UP000199459"/>
    </source>
</evidence>
<organism evidence="5 6">
    <name type="scientific">Nitrosomonas marina</name>
    <dbReference type="NCBI Taxonomy" id="917"/>
    <lineage>
        <taxon>Bacteria</taxon>
        <taxon>Pseudomonadati</taxon>
        <taxon>Pseudomonadota</taxon>
        <taxon>Betaproteobacteria</taxon>
        <taxon>Nitrosomonadales</taxon>
        <taxon>Nitrosomonadaceae</taxon>
        <taxon>Nitrosomonas</taxon>
    </lineage>
</organism>
<evidence type="ECO:0000313" key="5">
    <source>
        <dbReference type="EMBL" id="SEN21020.1"/>
    </source>
</evidence>
<dbReference type="Pfam" id="PF05378">
    <property type="entry name" value="Hydant_A_N"/>
    <property type="match status" value="1"/>
</dbReference>
<dbReference type="InterPro" id="IPR008040">
    <property type="entry name" value="Hydant_A_N"/>
</dbReference>
<dbReference type="PANTHER" id="PTHR11365:SF23">
    <property type="entry name" value="HYPOTHETICAL 5-OXOPROLINASE (EUROFUNG)-RELATED"/>
    <property type="match status" value="1"/>
</dbReference>
<evidence type="ECO:0000259" key="4">
    <source>
        <dbReference type="Pfam" id="PF05378"/>
    </source>
</evidence>
<name>A0A1H8ENQ5_9PROT</name>
<dbReference type="GO" id="GO:0006749">
    <property type="term" value="P:glutathione metabolic process"/>
    <property type="evidence" value="ECO:0007669"/>
    <property type="project" value="TreeGrafter"/>
</dbReference>
<sequence length="1211" mass="130905">MEHFQHSMTKPANWKFWIDRGGTFTDIVALSPEGDLTTCKLLSENPEHYPDASLEGIRRLMKIKSGKPIPAHDIDHVKMGTTVATNALLERKGERVALVITKGFADALRIGYQNRPRLFDLNIELPEMLYETVIEAHERIDSDGQVIKKLDETALAAELLRVFQQGIRAVAIVFMHGYRFHTHELAAARIAEKTGFTQISVSHQVSPLIKLVSRGDTAVMDAYLSPILRRYVDRIEATLGNTQLMFMQSSGGLTQAGRFQGRDSILSGPAGGVVGMARTAATAGFSRVIGFDMGGTSTDVSHYDGSFERIYDGQVAGVRIRAPMMAIHTVAAGGGSILQYDGSRFRVGPDSAGANPGPACYRRGGPLTVTDCNVMLGKIQPDFFPKIFGPDADVSLDDDIVRKKFAQLAREVATVSGRDYTPEQVAEGFLKIAVENMANAIKKISVEKGRDISCYALNGFGGAAGQHVCQVADALGIKSIILHPLAGVMSAYGMGLADITAIHTETVEKPLDAHTLQMISQTLDKLAQSARHEVASQGIATVNISLIKNIGLRYQGADTVLTVKCAPLAQLQTDFAELHQRHFGFVQPQCSLVIATVSVEATGKTGDTTEIRVNRTDKETGSRSKLQPIKMVTTISGGLQHATPVYASCRLQADDLIQGPAIISDANATVVIEPGWQARRQIQGELLLTRHEPRPQRESIGTKADPVMLEIFNNLFMSIAEQMGATLANTASSVNIKERLDFSCAVFDRFGNLVANAPHMPVHLGSMGESVKAVIAGHPTMRHGDVFAINAPYNGGTHLPDVTVVSPVFDKRRSQVIFFVASRGHHADLGGITPGSMPSDSKTVEEEGILFDNIQIVRDHELLQNEIHRLLTAGPYPARNPVQNIADLGAQIAANEKGVLELKRMVEHFGLEVVATYMQHVQDNAEEIVRRVLDVLVDGEFVYEMDDGSVICVAIRIDKRSRKAVVDFNGTSAQRPNNFNAPLPVCRAAVLYVFRTLVNDEIPLNAGCLKPIEIIAPEGCMLNPQYPAAVVAGNVETSQCVTDALYGALGIMAAAQGTMNNFTFGNDQYQYYETICGGAGAGPDFDGQSAVHTHMTNSRLTDPEVLESRYPVTVESFLIRKYSGGNGKQKGGDGVIRRVRFNKPMHAAILSNHRRIAPFGLKGGEPGKLGCNCVERSNGVVEELGSTASVQLEAGDTVVIETPGGGGFGSL</sequence>
<dbReference type="GO" id="GO:0017168">
    <property type="term" value="F:5-oxoprolinase (ATP-hydrolyzing) activity"/>
    <property type="evidence" value="ECO:0007669"/>
    <property type="project" value="TreeGrafter"/>
</dbReference>
<dbReference type="Pfam" id="PF02538">
    <property type="entry name" value="Hydantoinase_B"/>
    <property type="match status" value="1"/>
</dbReference>
<dbReference type="GO" id="GO:0005829">
    <property type="term" value="C:cytosol"/>
    <property type="evidence" value="ECO:0007669"/>
    <property type="project" value="TreeGrafter"/>
</dbReference>
<dbReference type="Proteomes" id="UP000199459">
    <property type="component" value="Unassembled WGS sequence"/>
</dbReference>
<dbReference type="InterPro" id="IPR002821">
    <property type="entry name" value="Hydantoinase_A"/>
</dbReference>
<feature type="domain" description="Hydantoinase/oxoprolinase N-terminal" evidence="4">
    <location>
        <begin position="15"/>
        <end position="194"/>
    </location>
</feature>
<proteinExistence type="inferred from homology"/>
<dbReference type="InterPro" id="IPR045079">
    <property type="entry name" value="Oxoprolinase-like"/>
</dbReference>
<dbReference type="Pfam" id="PF01968">
    <property type="entry name" value="Hydantoinase_A"/>
    <property type="match status" value="1"/>
</dbReference>
<evidence type="ECO:0000256" key="1">
    <source>
        <dbReference type="ARBA" id="ARBA00010403"/>
    </source>
</evidence>
<evidence type="ECO:0000259" key="2">
    <source>
        <dbReference type="Pfam" id="PF01968"/>
    </source>
</evidence>
<feature type="domain" description="Hydantoinase A/oxoprolinase" evidence="2">
    <location>
        <begin position="214"/>
        <end position="501"/>
    </location>
</feature>
<accession>A0A1H8ENQ5</accession>
<dbReference type="AlphaFoldDB" id="A0A1H8ENQ5"/>
<reference evidence="5 6" key="1">
    <citation type="submission" date="2016-10" db="EMBL/GenBank/DDBJ databases">
        <authorList>
            <person name="de Groot N.N."/>
        </authorList>
    </citation>
    <scope>NUCLEOTIDE SEQUENCE [LARGE SCALE GENOMIC DNA]</scope>
    <source>
        <strain evidence="5 6">Nm22</strain>
    </source>
</reference>
<comment type="similarity">
    <text evidence="1">Belongs to the oxoprolinase family.</text>
</comment>
<protein>
    <submittedName>
        <fullName evidence="5">5-oxoprolinase (ATP-hydrolysing)</fullName>
    </submittedName>
</protein>
<dbReference type="InterPro" id="IPR003692">
    <property type="entry name" value="Hydantoinase_B"/>
</dbReference>
<gene>
    <name evidence="5" type="ORF">SAMN05216325_11049</name>
</gene>